<evidence type="ECO:0000313" key="4">
    <source>
        <dbReference type="EMBL" id="OBZ79206.1"/>
    </source>
</evidence>
<dbReference type="InterPro" id="IPR050750">
    <property type="entry name" value="C5-MTase"/>
</dbReference>
<evidence type="ECO:0000256" key="2">
    <source>
        <dbReference type="ARBA" id="ARBA00022679"/>
    </source>
</evidence>
<dbReference type="GO" id="GO:0005634">
    <property type="term" value="C:nucleus"/>
    <property type="evidence" value="ECO:0007669"/>
    <property type="project" value="TreeGrafter"/>
</dbReference>
<proteinExistence type="predicted"/>
<organism evidence="4 5">
    <name type="scientific">Grifola frondosa</name>
    <name type="common">Maitake</name>
    <name type="synonym">Polyporus frondosus</name>
    <dbReference type="NCBI Taxonomy" id="5627"/>
    <lineage>
        <taxon>Eukaryota</taxon>
        <taxon>Fungi</taxon>
        <taxon>Dikarya</taxon>
        <taxon>Basidiomycota</taxon>
        <taxon>Agaricomycotina</taxon>
        <taxon>Agaricomycetes</taxon>
        <taxon>Polyporales</taxon>
        <taxon>Grifolaceae</taxon>
        <taxon>Grifola</taxon>
    </lineage>
</organism>
<sequence length="354" mass="40400">MTVVHTLEFYSGIGGLHRALLQSDVDGTVIRGFDWDQSACRVYEANYGSNIVQKVDISMLFAPELASFHADLWLLSPSCQPYTVLNPLAKELVSMNAQPKYMLVENVAGFETSSTRRRLLTRGIREIRQFLDPDDTQLQHCAIPDQVLKKWGRLFDIVLPSARRSCCFTRGYAKMAERSGSVLQLNEELDTTTTFNQFMEAQNCGDEDAVRILDPLRLRYFSPTELLRLFCFPSRSRDDADDVFCWPDEISMKTRYRLIGNSVNCTVGSGENHSDRDIPNKHDLARTLLVCSQLTFISTSFYPKSSLVLYSTISSHFIAHHDIFCENRGFMLRPPIAISRHKRLFHPNPLISTR</sequence>
<dbReference type="Proteomes" id="UP000092993">
    <property type="component" value="Unassembled WGS sequence"/>
</dbReference>
<dbReference type="PANTHER" id="PTHR46098">
    <property type="entry name" value="TRNA (CYTOSINE(38)-C(5))-METHYLTRANSFERASE"/>
    <property type="match status" value="1"/>
</dbReference>
<accession>A0A1C7MS33</accession>
<dbReference type="OrthoDB" id="414133at2759"/>
<reference evidence="4 5" key="1">
    <citation type="submission" date="2016-03" db="EMBL/GenBank/DDBJ databases">
        <title>Whole genome sequencing of Grifola frondosa 9006-11.</title>
        <authorList>
            <person name="Min B."/>
            <person name="Park H."/>
            <person name="Kim J.-G."/>
            <person name="Cho H."/>
            <person name="Oh Y.-L."/>
            <person name="Kong W.-S."/>
            <person name="Choi I.-G."/>
        </authorList>
    </citation>
    <scope>NUCLEOTIDE SEQUENCE [LARGE SCALE GENOMIC DNA]</scope>
    <source>
        <strain evidence="4 5">9006-11</strain>
    </source>
</reference>
<dbReference type="STRING" id="5627.A0A1C7MS33"/>
<gene>
    <name evidence="4" type="primary">pmt1</name>
    <name evidence="4" type="ORF">A0H81_00153</name>
</gene>
<dbReference type="Pfam" id="PF00145">
    <property type="entry name" value="DNA_methylase"/>
    <property type="match status" value="1"/>
</dbReference>
<dbReference type="OMA" id="HTACGTF"/>
<protein>
    <submittedName>
        <fullName evidence="4">tRNA (Cytosine(38)-C(5))-methyltransferase</fullName>
    </submittedName>
</protein>
<comment type="caution">
    <text evidence="4">The sequence shown here is derived from an EMBL/GenBank/DDBJ whole genome shotgun (WGS) entry which is preliminary data.</text>
</comment>
<dbReference type="PANTHER" id="PTHR46098:SF1">
    <property type="entry name" value="TRNA (CYTOSINE(38)-C(5))-METHYLTRANSFERASE"/>
    <property type="match status" value="1"/>
</dbReference>
<dbReference type="InterPro" id="IPR001525">
    <property type="entry name" value="C5_MeTfrase"/>
</dbReference>
<dbReference type="Gene3D" id="3.40.50.150">
    <property type="entry name" value="Vaccinia Virus protein VP39"/>
    <property type="match status" value="1"/>
</dbReference>
<keyword evidence="3" id="KW-0949">S-adenosyl-L-methionine</keyword>
<dbReference type="AlphaFoldDB" id="A0A1C7MS33"/>
<evidence type="ECO:0000256" key="3">
    <source>
        <dbReference type="ARBA" id="ARBA00022691"/>
    </source>
</evidence>
<keyword evidence="2 4" id="KW-0808">Transferase</keyword>
<evidence type="ECO:0000256" key="1">
    <source>
        <dbReference type="ARBA" id="ARBA00022603"/>
    </source>
</evidence>
<keyword evidence="5" id="KW-1185">Reference proteome</keyword>
<dbReference type="EMBL" id="LUGG01000001">
    <property type="protein sequence ID" value="OBZ79206.1"/>
    <property type="molecule type" value="Genomic_DNA"/>
</dbReference>
<dbReference type="Gene3D" id="3.90.120.10">
    <property type="entry name" value="DNA Methylase, subunit A, domain 2"/>
    <property type="match status" value="1"/>
</dbReference>
<evidence type="ECO:0000313" key="5">
    <source>
        <dbReference type="Proteomes" id="UP000092993"/>
    </source>
</evidence>
<dbReference type="GO" id="GO:0032259">
    <property type="term" value="P:methylation"/>
    <property type="evidence" value="ECO:0007669"/>
    <property type="project" value="UniProtKB-KW"/>
</dbReference>
<name>A0A1C7MS33_GRIFR</name>
<keyword evidence="1 4" id="KW-0489">Methyltransferase</keyword>
<dbReference type="GO" id="GO:0008168">
    <property type="term" value="F:methyltransferase activity"/>
    <property type="evidence" value="ECO:0007669"/>
    <property type="project" value="UniProtKB-KW"/>
</dbReference>
<dbReference type="InterPro" id="IPR029063">
    <property type="entry name" value="SAM-dependent_MTases_sf"/>
</dbReference>
<dbReference type="SUPFAM" id="SSF53335">
    <property type="entry name" value="S-adenosyl-L-methionine-dependent methyltransferases"/>
    <property type="match status" value="1"/>
</dbReference>